<gene>
    <name evidence="4" type="ORF">SVUK_LOCUS13582</name>
</gene>
<dbReference type="EMBL" id="UYYB01102393">
    <property type="protein sequence ID" value="VDM78584.1"/>
    <property type="molecule type" value="Genomic_DNA"/>
</dbReference>
<organism evidence="4 5">
    <name type="scientific">Strongylus vulgaris</name>
    <name type="common">Blood worm</name>
    <dbReference type="NCBI Taxonomy" id="40348"/>
    <lineage>
        <taxon>Eukaryota</taxon>
        <taxon>Metazoa</taxon>
        <taxon>Ecdysozoa</taxon>
        <taxon>Nematoda</taxon>
        <taxon>Chromadorea</taxon>
        <taxon>Rhabditida</taxon>
        <taxon>Rhabditina</taxon>
        <taxon>Rhabditomorpha</taxon>
        <taxon>Strongyloidea</taxon>
        <taxon>Strongylidae</taxon>
        <taxon>Strongylus</taxon>
    </lineage>
</organism>
<evidence type="ECO:0000256" key="1">
    <source>
        <dbReference type="ARBA" id="ARBA00010940"/>
    </source>
</evidence>
<comment type="similarity">
    <text evidence="1 2">Belongs to the E2F/DP family.</text>
</comment>
<evidence type="ECO:0000256" key="2">
    <source>
        <dbReference type="RuleBase" id="RU003796"/>
    </source>
</evidence>
<dbReference type="SMART" id="SM01372">
    <property type="entry name" value="E2F_TDP"/>
    <property type="match status" value="1"/>
</dbReference>
<dbReference type="GO" id="GO:0003677">
    <property type="term" value="F:DNA binding"/>
    <property type="evidence" value="ECO:0007669"/>
    <property type="project" value="UniProtKB-KW"/>
</dbReference>
<dbReference type="OrthoDB" id="5318at2759"/>
<dbReference type="InterPro" id="IPR036388">
    <property type="entry name" value="WH-like_DNA-bd_sf"/>
</dbReference>
<name>A0A3P7JJL9_STRVU</name>
<dbReference type="GO" id="GO:0005634">
    <property type="term" value="C:nucleus"/>
    <property type="evidence" value="ECO:0007669"/>
    <property type="project" value="UniProtKB-SubCell"/>
</dbReference>
<dbReference type="SUPFAM" id="SSF46785">
    <property type="entry name" value="Winged helix' DNA-binding domain"/>
    <property type="match status" value="1"/>
</dbReference>
<evidence type="ECO:0000313" key="4">
    <source>
        <dbReference type="EMBL" id="VDM78584.1"/>
    </source>
</evidence>
<dbReference type="Pfam" id="PF02319">
    <property type="entry name" value="WHD_E2F_TDP"/>
    <property type="match status" value="1"/>
</dbReference>
<dbReference type="Proteomes" id="UP000270094">
    <property type="component" value="Unassembled WGS sequence"/>
</dbReference>
<comment type="subcellular location">
    <subcellularLocation>
        <location evidence="2">Nucleus</location>
    </subcellularLocation>
</comment>
<dbReference type="GO" id="GO:0006355">
    <property type="term" value="P:regulation of DNA-templated transcription"/>
    <property type="evidence" value="ECO:0007669"/>
    <property type="project" value="InterPro"/>
</dbReference>
<dbReference type="GO" id="GO:0005667">
    <property type="term" value="C:transcription regulator complex"/>
    <property type="evidence" value="ECO:0007669"/>
    <property type="project" value="InterPro"/>
</dbReference>
<feature type="domain" description="E2F/DP family winged-helix DNA-binding" evidence="3">
    <location>
        <begin position="38"/>
        <end position="107"/>
    </location>
</feature>
<sequence length="239" mass="27318">MEALDAMSKTNKSYYRWHGLEGLPKLMADLQKEAVEERLPERVLRVEQAMCSFTELSPGSRNFGMKEVVGRCRRLYDIANVLVALGLIKKVHYLFGTKKIPLFVYCGPEPNENSTFDVNACIERLSASTCSTPTTPQMKVLIVHLKCLCSARPQFFRFTVKSSKHNISMSSTVHYTLQWASFKLCEKFKRIIYKYLVTEANPLFLNTFSCSCSILYASSNHETCAITNFFEKRCFIALL</sequence>
<keyword evidence="2" id="KW-0804">Transcription</keyword>
<dbReference type="AlphaFoldDB" id="A0A3P7JJL9"/>
<protein>
    <recommendedName>
        <fullName evidence="3">E2F/DP family winged-helix DNA-binding domain-containing protein</fullName>
    </recommendedName>
</protein>
<evidence type="ECO:0000313" key="5">
    <source>
        <dbReference type="Proteomes" id="UP000270094"/>
    </source>
</evidence>
<accession>A0A3P7JJL9</accession>
<evidence type="ECO:0000259" key="3">
    <source>
        <dbReference type="SMART" id="SM01372"/>
    </source>
</evidence>
<dbReference type="Gene3D" id="1.10.10.10">
    <property type="entry name" value="Winged helix-like DNA-binding domain superfamily/Winged helix DNA-binding domain"/>
    <property type="match status" value="1"/>
</dbReference>
<proteinExistence type="inferred from homology"/>
<keyword evidence="2" id="KW-0805">Transcription regulation</keyword>
<keyword evidence="2" id="KW-0539">Nucleus</keyword>
<keyword evidence="5" id="KW-1185">Reference proteome</keyword>
<keyword evidence="2" id="KW-0238">DNA-binding</keyword>
<dbReference type="InterPro" id="IPR036390">
    <property type="entry name" value="WH_DNA-bd_sf"/>
</dbReference>
<dbReference type="InterPro" id="IPR003316">
    <property type="entry name" value="E2F_WHTH_DNA-bd_dom"/>
</dbReference>
<reference evidence="4 5" key="1">
    <citation type="submission" date="2018-11" db="EMBL/GenBank/DDBJ databases">
        <authorList>
            <consortium name="Pathogen Informatics"/>
        </authorList>
    </citation>
    <scope>NUCLEOTIDE SEQUENCE [LARGE SCALE GENOMIC DNA]</scope>
</reference>